<sequence length="711" mass="78420">MPRPRVLSFMTAWSSPNSDSGPNSPTRFSKSQQDQQTPSRRPLPAIDTATSQSAAHQVDQLARSSPAPSTPGTPSRARADSRASVRPESMIQTYQPPQVDVAQDTPPELAPIFSYLNSHSNKLYQEGYFLKLHDLDSRGRPSSERTWVECFAQLVGTVLSLWDAAALDAAGEDGEVVPTFINLSDASLKMIESLPMSGAQGGSLQNVLSISTAANNRYLLHFNSYNSLTQWTAGIRLAMFEHATLQEAYTGSLIAGKGRFLNNIKTIMERSRFAHEDWARVRFGAGTPWKRCWCVVSPPDEKDFQKAQKTLKKSAYDRTVKIPKGDIKFYDTRKVTKKTRPIATVTDAYAAYAIYPQSKPLIDQSTLVKLEGLVTVHNQTDITSEGFVFVMPEVHAAVSGFEMMLRWLFPVYDTFALYGRPTRLIADTLDQRGLMFALPQDRRYGYLDILDVSGLIHAPGSHAWSERQWRKEMKKLTSERMATYRENGLGNLRHLSQRRNTVSRTSLPGGNGGVRFDNGSDSSAPPSRNLSPLPRKPDFGPPRRTDSAPPTQPGFSPHKRAASEIQGYRKHMAETPSRLSYESGRAEEDEIPPAPPRHGGALAGGYGRPGAPAGLERIQSEAEVPTLSQDYGEVHTPAEQTPSIVLPVASPPSFQHNPGARPANSPAVAPELRRAHSNVDEATLHQMHEATRGDRAPEEDYANGAANNRGW</sequence>
<feature type="region of interest" description="Disordered" evidence="1">
    <location>
        <begin position="1"/>
        <end position="100"/>
    </location>
</feature>
<dbReference type="GeneID" id="96006537"/>
<dbReference type="Proteomes" id="UP000803884">
    <property type="component" value="Unassembled WGS sequence"/>
</dbReference>
<feature type="compositionally biased region" description="Low complexity" evidence="1">
    <location>
        <begin position="14"/>
        <end position="25"/>
    </location>
</feature>
<keyword evidence="4" id="KW-1185">Reference proteome</keyword>
<proteinExistence type="predicted"/>
<feature type="compositionally biased region" description="Polar residues" evidence="1">
    <location>
        <begin position="498"/>
        <end position="508"/>
    </location>
</feature>
<dbReference type="SMART" id="SM00233">
    <property type="entry name" value="PH"/>
    <property type="match status" value="1"/>
</dbReference>
<dbReference type="Gene3D" id="2.30.29.30">
    <property type="entry name" value="Pleckstrin-homology domain (PH domain)/Phosphotyrosine-binding domain (PTB)"/>
    <property type="match status" value="1"/>
</dbReference>
<gene>
    <name evidence="3" type="ORF">WHR41_05094</name>
</gene>
<feature type="compositionally biased region" description="Basic and acidic residues" evidence="1">
    <location>
        <begin position="535"/>
        <end position="546"/>
    </location>
</feature>
<evidence type="ECO:0000313" key="3">
    <source>
        <dbReference type="EMBL" id="KAL1585863.1"/>
    </source>
</evidence>
<dbReference type="Pfam" id="PF25381">
    <property type="entry name" value="PH_26"/>
    <property type="match status" value="1"/>
</dbReference>
<dbReference type="EMBL" id="JAAQHG020000017">
    <property type="protein sequence ID" value="KAL1585863.1"/>
    <property type="molecule type" value="Genomic_DNA"/>
</dbReference>
<feature type="compositionally biased region" description="Polar residues" evidence="1">
    <location>
        <begin position="519"/>
        <end position="530"/>
    </location>
</feature>
<dbReference type="InterPro" id="IPR058155">
    <property type="entry name" value="Skg3/CAF120-like_PH"/>
</dbReference>
<feature type="compositionally biased region" description="Basic and acidic residues" evidence="1">
    <location>
        <begin position="686"/>
        <end position="698"/>
    </location>
</feature>
<protein>
    <recommendedName>
        <fullName evidence="2">PH domain-containing protein</fullName>
    </recommendedName>
</protein>
<dbReference type="PROSITE" id="PS50003">
    <property type="entry name" value="PH_DOMAIN"/>
    <property type="match status" value="1"/>
</dbReference>
<feature type="compositionally biased region" description="Polar residues" evidence="1">
    <location>
        <begin position="26"/>
        <end position="39"/>
    </location>
</feature>
<reference evidence="3 4" key="1">
    <citation type="journal article" date="2020" name="Microbiol. Resour. Announc.">
        <title>Draft Genome Sequence of a Cladosporium Species Isolated from the Mesophotic Ascidian Didemnum maculosum.</title>
        <authorList>
            <person name="Gioti A."/>
            <person name="Siaperas R."/>
            <person name="Nikolaivits E."/>
            <person name="Le Goff G."/>
            <person name="Ouazzani J."/>
            <person name="Kotoulas G."/>
            <person name="Topakas E."/>
        </authorList>
    </citation>
    <scope>NUCLEOTIDE SEQUENCE [LARGE SCALE GENOMIC DNA]</scope>
    <source>
        <strain evidence="3 4">TM138-S3</strain>
    </source>
</reference>
<evidence type="ECO:0000259" key="2">
    <source>
        <dbReference type="PROSITE" id="PS50003"/>
    </source>
</evidence>
<dbReference type="InterPro" id="IPR001849">
    <property type="entry name" value="PH_domain"/>
</dbReference>
<feature type="domain" description="PH" evidence="2">
    <location>
        <begin position="122"/>
        <end position="240"/>
    </location>
</feature>
<name>A0AB34KL69_9PEZI</name>
<feature type="region of interest" description="Disordered" evidence="1">
    <location>
        <begin position="686"/>
        <end position="711"/>
    </location>
</feature>
<dbReference type="RefSeq" id="XP_069228969.1">
    <property type="nucleotide sequence ID" value="XM_069373699.1"/>
</dbReference>
<evidence type="ECO:0000313" key="4">
    <source>
        <dbReference type="Proteomes" id="UP000803884"/>
    </source>
</evidence>
<evidence type="ECO:0000256" key="1">
    <source>
        <dbReference type="SAM" id="MobiDB-lite"/>
    </source>
</evidence>
<comment type="caution">
    <text evidence="3">The sequence shown here is derived from an EMBL/GenBank/DDBJ whole genome shotgun (WGS) entry which is preliminary data.</text>
</comment>
<dbReference type="AlphaFoldDB" id="A0AB34KL69"/>
<organism evidence="3 4">
    <name type="scientific">Cladosporium halotolerans</name>
    <dbReference type="NCBI Taxonomy" id="1052096"/>
    <lineage>
        <taxon>Eukaryota</taxon>
        <taxon>Fungi</taxon>
        <taxon>Dikarya</taxon>
        <taxon>Ascomycota</taxon>
        <taxon>Pezizomycotina</taxon>
        <taxon>Dothideomycetes</taxon>
        <taxon>Dothideomycetidae</taxon>
        <taxon>Cladosporiales</taxon>
        <taxon>Cladosporiaceae</taxon>
        <taxon>Cladosporium</taxon>
    </lineage>
</organism>
<dbReference type="FunFam" id="2.30.29.30:FF:000203">
    <property type="entry name" value="PH domain-containing protein"/>
    <property type="match status" value="1"/>
</dbReference>
<feature type="compositionally biased region" description="Low complexity" evidence="1">
    <location>
        <begin position="62"/>
        <end position="76"/>
    </location>
</feature>
<dbReference type="InterPro" id="IPR011993">
    <property type="entry name" value="PH-like_dom_sf"/>
</dbReference>
<feature type="region of interest" description="Disordered" evidence="1">
    <location>
        <begin position="644"/>
        <end position="672"/>
    </location>
</feature>
<dbReference type="SUPFAM" id="SSF50729">
    <property type="entry name" value="PH domain-like"/>
    <property type="match status" value="1"/>
</dbReference>
<feature type="region of interest" description="Disordered" evidence="1">
    <location>
        <begin position="487"/>
        <end position="604"/>
    </location>
</feature>
<accession>A0AB34KL69</accession>